<reference evidence="1" key="1">
    <citation type="journal article" date="2021" name="Genome Biol. Evol.">
        <title>A High-Quality Reference Genome for a Parasitic Bivalve with Doubly Uniparental Inheritance (Bivalvia: Unionida).</title>
        <authorList>
            <person name="Smith C.H."/>
        </authorList>
    </citation>
    <scope>NUCLEOTIDE SEQUENCE</scope>
    <source>
        <strain evidence="1">CHS0354</strain>
    </source>
</reference>
<evidence type="ECO:0000313" key="1">
    <source>
        <dbReference type="EMBL" id="KAK3599525.1"/>
    </source>
</evidence>
<proteinExistence type="predicted"/>
<keyword evidence="2" id="KW-1185">Reference proteome</keyword>
<reference evidence="1" key="2">
    <citation type="journal article" date="2021" name="Genome Biol. Evol.">
        <title>Developing a high-quality reference genome for a parasitic bivalve with doubly uniparental inheritance (Bivalvia: Unionida).</title>
        <authorList>
            <person name="Smith C.H."/>
        </authorList>
    </citation>
    <scope>NUCLEOTIDE SEQUENCE</scope>
    <source>
        <strain evidence="1">CHS0354</strain>
        <tissue evidence="1">Mantle</tissue>
    </source>
</reference>
<organism evidence="1 2">
    <name type="scientific">Potamilus streckersoni</name>
    <dbReference type="NCBI Taxonomy" id="2493646"/>
    <lineage>
        <taxon>Eukaryota</taxon>
        <taxon>Metazoa</taxon>
        <taxon>Spiralia</taxon>
        <taxon>Lophotrochozoa</taxon>
        <taxon>Mollusca</taxon>
        <taxon>Bivalvia</taxon>
        <taxon>Autobranchia</taxon>
        <taxon>Heteroconchia</taxon>
        <taxon>Palaeoheterodonta</taxon>
        <taxon>Unionida</taxon>
        <taxon>Unionoidea</taxon>
        <taxon>Unionidae</taxon>
        <taxon>Ambleminae</taxon>
        <taxon>Lampsilini</taxon>
        <taxon>Potamilus</taxon>
    </lineage>
</organism>
<dbReference type="AlphaFoldDB" id="A0AAE0SWH6"/>
<dbReference type="EMBL" id="JAEAOA010000455">
    <property type="protein sequence ID" value="KAK3599525.1"/>
    <property type="molecule type" value="Genomic_DNA"/>
</dbReference>
<gene>
    <name evidence="1" type="ORF">CHS0354_006656</name>
</gene>
<name>A0AAE0SWH6_9BIVA</name>
<reference evidence="1" key="3">
    <citation type="submission" date="2023-05" db="EMBL/GenBank/DDBJ databases">
        <authorList>
            <person name="Smith C.H."/>
        </authorList>
    </citation>
    <scope>NUCLEOTIDE SEQUENCE</scope>
    <source>
        <strain evidence="1">CHS0354</strain>
        <tissue evidence="1">Mantle</tissue>
    </source>
</reference>
<dbReference type="Proteomes" id="UP001195483">
    <property type="component" value="Unassembled WGS sequence"/>
</dbReference>
<sequence>MPAYCQHGKSIRSEIFELKQNRYSTGEKQLARKLSTSSLRLPRFILTGTLSCSTGRFLRESFNDIGRHNIDVHFNSTDNGIAVDYVEIDADDNFMTPEFSMCQLTTVPWNSGYAQVFLKYQDGNTRLLPVPPDGVNWIPFGSFGIIRQANPTVERPYATIIGVQLDLQYLIMNVKYKDGGSAKLKLEYKLKDIRKIMCILLQHLAQCTFQRVIPMRISVNGVQPRHIMVDFGSIMGKSFVFYRKCMSKHLNLSPDIYIEVRETETAVEDLQKDKYLTGIFSRYY</sequence>
<evidence type="ECO:0000313" key="2">
    <source>
        <dbReference type="Proteomes" id="UP001195483"/>
    </source>
</evidence>
<protein>
    <submittedName>
        <fullName evidence="1">Uncharacterized protein</fullName>
    </submittedName>
</protein>
<comment type="caution">
    <text evidence="1">The sequence shown here is derived from an EMBL/GenBank/DDBJ whole genome shotgun (WGS) entry which is preliminary data.</text>
</comment>
<accession>A0AAE0SWH6</accession>